<evidence type="ECO:0000256" key="5">
    <source>
        <dbReference type="ARBA" id="ARBA00022692"/>
    </source>
</evidence>
<dbReference type="GO" id="GO:0042742">
    <property type="term" value="P:defense response to bacterium"/>
    <property type="evidence" value="ECO:0007669"/>
    <property type="project" value="TreeGrafter"/>
</dbReference>
<dbReference type="InterPro" id="IPR011009">
    <property type="entry name" value="Kinase-like_dom_sf"/>
</dbReference>
<reference evidence="19 20" key="1">
    <citation type="submission" date="2017-11" db="EMBL/GenBank/DDBJ databases">
        <title>De-novo sequencing of pomegranate (Punica granatum L.) genome.</title>
        <authorList>
            <person name="Akparov Z."/>
            <person name="Amiraslanov A."/>
            <person name="Hajiyeva S."/>
            <person name="Abbasov M."/>
            <person name="Kaur K."/>
            <person name="Hamwieh A."/>
            <person name="Solovyev V."/>
            <person name="Salamov A."/>
            <person name="Braich B."/>
            <person name="Kosarev P."/>
            <person name="Mahmoud A."/>
            <person name="Hajiyev E."/>
            <person name="Babayeva S."/>
            <person name="Izzatullayeva V."/>
            <person name="Mammadov A."/>
            <person name="Mammadov A."/>
            <person name="Sharifova S."/>
            <person name="Ojaghi J."/>
            <person name="Eynullazada K."/>
            <person name="Bayramov B."/>
            <person name="Abdulazimova A."/>
            <person name="Shahmuradov I."/>
        </authorList>
    </citation>
    <scope>NUCLEOTIDE SEQUENCE [LARGE SCALE GENOMIC DNA]</scope>
    <source>
        <strain evidence="20">cv. AG2017</strain>
        <tissue evidence="19">Leaf</tissue>
    </source>
</reference>
<keyword evidence="10 15" id="KW-0067">ATP-binding</keyword>
<keyword evidence="3" id="KW-0597">Phosphoprotein</keyword>
<dbReference type="GO" id="GO:0005524">
    <property type="term" value="F:ATP binding"/>
    <property type="evidence" value="ECO:0007669"/>
    <property type="project" value="UniProtKB-UniRule"/>
</dbReference>
<keyword evidence="4" id="KW-0808">Transferase</keyword>
<sequence length="362" mass="40171">MTGQGTPDRVYGHFLCRGDQTQALCRDCVAYASRDILQKCPEEKVSTVWYDQCMLTYSNQPILSTIRYEPVVEMVNVANISDPTRFNSLLDERLNSLIPKAARGQFPGKKFAVDKVNFTVLQALYKLVQCTPDLTTLDCTMCLQTAFQGFPRGRQGSRYFNPSCVIRYETYVLYDETAVALLSPPAPSPANREVPPPTPSLVPRPKGRKISTAVIIAIVAPLGVTIVVFLILCCCLRRRAAKRHEDGQDASVGNDITNVESLQFDFATVQAATEDFSANNKLGEGGFGKVYKGVLPTGQPIAVKRLSVSSEQGAEEFKNEVMVVAKLQHKNLVRQLGFCMEGEEKILVYEYVPNKSLDCFLF</sequence>
<dbReference type="GO" id="GO:0004674">
    <property type="term" value="F:protein serine/threonine kinase activity"/>
    <property type="evidence" value="ECO:0007669"/>
    <property type="project" value="UniProtKB-KW"/>
</dbReference>
<keyword evidence="12 16" id="KW-0472">Membrane</keyword>
<dbReference type="Gene3D" id="3.30.200.20">
    <property type="entry name" value="Phosphorylase Kinase, domain 1"/>
    <property type="match status" value="1"/>
</dbReference>
<evidence type="ECO:0000256" key="3">
    <source>
        <dbReference type="ARBA" id="ARBA00022553"/>
    </source>
</evidence>
<evidence type="ECO:0000256" key="11">
    <source>
        <dbReference type="ARBA" id="ARBA00022989"/>
    </source>
</evidence>
<evidence type="ECO:0000256" key="7">
    <source>
        <dbReference type="ARBA" id="ARBA00022737"/>
    </source>
</evidence>
<evidence type="ECO:0000256" key="4">
    <source>
        <dbReference type="ARBA" id="ARBA00022679"/>
    </source>
</evidence>
<keyword evidence="11 16" id="KW-1133">Transmembrane helix</keyword>
<dbReference type="CDD" id="cd23509">
    <property type="entry name" value="Gnk2-like"/>
    <property type="match status" value="2"/>
</dbReference>
<dbReference type="FunFam" id="3.30.200.20:FF:000142">
    <property type="entry name" value="Cysteine-rich receptor-like protein kinase 10"/>
    <property type="match status" value="1"/>
</dbReference>
<evidence type="ECO:0000256" key="16">
    <source>
        <dbReference type="SAM" id="Phobius"/>
    </source>
</evidence>
<evidence type="ECO:0000256" key="2">
    <source>
        <dbReference type="ARBA" id="ARBA00022527"/>
    </source>
</evidence>
<dbReference type="EMBL" id="PGOL01007371">
    <property type="protein sequence ID" value="PKI32747.1"/>
    <property type="molecule type" value="Genomic_DNA"/>
</dbReference>
<dbReference type="SUPFAM" id="SSF56112">
    <property type="entry name" value="Protein kinase-like (PK-like)"/>
    <property type="match status" value="1"/>
</dbReference>
<evidence type="ECO:0000256" key="8">
    <source>
        <dbReference type="ARBA" id="ARBA00022741"/>
    </source>
</evidence>
<dbReference type="GO" id="GO:0005886">
    <property type="term" value="C:plasma membrane"/>
    <property type="evidence" value="ECO:0007669"/>
    <property type="project" value="TreeGrafter"/>
</dbReference>
<dbReference type="PROSITE" id="PS50011">
    <property type="entry name" value="PROTEIN_KINASE_DOM"/>
    <property type="match status" value="1"/>
</dbReference>
<keyword evidence="2" id="KW-0723">Serine/threonine-protein kinase</keyword>
<keyword evidence="14" id="KW-0325">Glycoprotein</keyword>
<dbReference type="InterPro" id="IPR002902">
    <property type="entry name" value="GNK2"/>
</dbReference>
<evidence type="ECO:0000256" key="12">
    <source>
        <dbReference type="ARBA" id="ARBA00023136"/>
    </source>
</evidence>
<evidence type="ECO:0000256" key="9">
    <source>
        <dbReference type="ARBA" id="ARBA00022777"/>
    </source>
</evidence>
<evidence type="ECO:0000256" key="1">
    <source>
        <dbReference type="ARBA" id="ARBA00004167"/>
    </source>
</evidence>
<dbReference type="InterPro" id="IPR000719">
    <property type="entry name" value="Prot_kinase_dom"/>
</dbReference>
<feature type="domain" description="Protein kinase" evidence="17">
    <location>
        <begin position="276"/>
        <end position="362"/>
    </location>
</feature>
<evidence type="ECO:0000256" key="10">
    <source>
        <dbReference type="ARBA" id="ARBA00022840"/>
    </source>
</evidence>
<evidence type="ECO:0000256" key="14">
    <source>
        <dbReference type="ARBA" id="ARBA00023180"/>
    </source>
</evidence>
<dbReference type="PANTHER" id="PTHR27002">
    <property type="entry name" value="RECEPTOR-LIKE SERINE/THREONINE-PROTEIN KINASE SD1-8"/>
    <property type="match status" value="1"/>
</dbReference>
<evidence type="ECO:0000256" key="13">
    <source>
        <dbReference type="ARBA" id="ARBA00023170"/>
    </source>
</evidence>
<organism evidence="19 20">
    <name type="scientific">Punica granatum</name>
    <name type="common">Pomegranate</name>
    <dbReference type="NCBI Taxonomy" id="22663"/>
    <lineage>
        <taxon>Eukaryota</taxon>
        <taxon>Viridiplantae</taxon>
        <taxon>Streptophyta</taxon>
        <taxon>Embryophyta</taxon>
        <taxon>Tracheophyta</taxon>
        <taxon>Spermatophyta</taxon>
        <taxon>Magnoliopsida</taxon>
        <taxon>eudicotyledons</taxon>
        <taxon>Gunneridae</taxon>
        <taxon>Pentapetalae</taxon>
        <taxon>rosids</taxon>
        <taxon>malvids</taxon>
        <taxon>Myrtales</taxon>
        <taxon>Lythraceae</taxon>
        <taxon>Punica</taxon>
    </lineage>
</organism>
<accession>A0A2I0HLZ0</accession>
<dbReference type="Pfam" id="PF07714">
    <property type="entry name" value="PK_Tyr_Ser-Thr"/>
    <property type="match status" value="1"/>
</dbReference>
<feature type="domain" description="Gnk2-homologous" evidence="18">
    <location>
        <begin position="1"/>
        <end position="62"/>
    </location>
</feature>
<keyword evidence="8 15" id="KW-0547">Nucleotide-binding</keyword>
<evidence type="ECO:0000256" key="15">
    <source>
        <dbReference type="PROSITE-ProRule" id="PRU10141"/>
    </source>
</evidence>
<evidence type="ECO:0000256" key="6">
    <source>
        <dbReference type="ARBA" id="ARBA00022729"/>
    </source>
</evidence>
<evidence type="ECO:0000313" key="19">
    <source>
        <dbReference type="EMBL" id="PKI32747.1"/>
    </source>
</evidence>
<dbReference type="STRING" id="22663.A0A2I0HLZ0"/>
<evidence type="ECO:0000313" key="20">
    <source>
        <dbReference type="Proteomes" id="UP000233551"/>
    </source>
</evidence>
<evidence type="ECO:0000259" key="17">
    <source>
        <dbReference type="PROSITE" id="PS50011"/>
    </source>
</evidence>
<proteinExistence type="predicted"/>
<evidence type="ECO:0008006" key="21">
    <source>
        <dbReference type="Google" id="ProtNLM"/>
    </source>
</evidence>
<dbReference type="PANTHER" id="PTHR27002:SF1050">
    <property type="entry name" value="CYSTEINE-RICH RECEPTOR-LIKE PROTEIN KINASE 5"/>
    <property type="match status" value="1"/>
</dbReference>
<feature type="transmembrane region" description="Helical" evidence="16">
    <location>
        <begin position="213"/>
        <end position="236"/>
    </location>
</feature>
<dbReference type="FunFam" id="3.30.430.20:FF:000002">
    <property type="entry name" value="Cysteine-rich receptor-like protein kinase 10"/>
    <property type="match status" value="1"/>
</dbReference>
<keyword evidence="13" id="KW-0675">Receptor</keyword>
<dbReference type="InterPro" id="IPR017441">
    <property type="entry name" value="Protein_kinase_ATP_BS"/>
</dbReference>
<feature type="domain" description="Gnk2-homologous" evidence="18">
    <location>
        <begin position="68"/>
        <end position="173"/>
    </location>
</feature>
<keyword evidence="9" id="KW-0418">Kinase</keyword>
<comment type="caution">
    <text evidence="19">The sequence shown here is derived from an EMBL/GenBank/DDBJ whole genome shotgun (WGS) entry which is preliminary data.</text>
</comment>
<dbReference type="AlphaFoldDB" id="A0A2I0HLZ0"/>
<keyword evidence="5 16" id="KW-0812">Transmembrane</keyword>
<dbReference type="Proteomes" id="UP000233551">
    <property type="component" value="Unassembled WGS sequence"/>
</dbReference>
<evidence type="ECO:0000259" key="18">
    <source>
        <dbReference type="PROSITE" id="PS51473"/>
    </source>
</evidence>
<dbReference type="InterPro" id="IPR001245">
    <property type="entry name" value="Ser-Thr/Tyr_kinase_cat_dom"/>
</dbReference>
<dbReference type="PROSITE" id="PS51473">
    <property type="entry name" value="GNK2"/>
    <property type="match status" value="2"/>
</dbReference>
<keyword evidence="7" id="KW-0677">Repeat</keyword>
<gene>
    <name evidence="19" type="ORF">CRG98_046860</name>
</gene>
<keyword evidence="6" id="KW-0732">Signal</keyword>
<feature type="binding site" evidence="15">
    <location>
        <position position="304"/>
    </location>
    <ligand>
        <name>ATP</name>
        <dbReference type="ChEBI" id="CHEBI:30616"/>
    </ligand>
</feature>
<dbReference type="InterPro" id="IPR038408">
    <property type="entry name" value="GNK2_sf"/>
</dbReference>
<dbReference type="Gene3D" id="3.30.430.20">
    <property type="entry name" value="Gnk2 domain, C-X8-C-X2-C motif"/>
    <property type="match status" value="2"/>
</dbReference>
<dbReference type="PROSITE" id="PS00107">
    <property type="entry name" value="PROTEIN_KINASE_ATP"/>
    <property type="match status" value="1"/>
</dbReference>
<name>A0A2I0HLZ0_PUNGR</name>
<dbReference type="Pfam" id="PF01657">
    <property type="entry name" value="Stress-antifung"/>
    <property type="match status" value="2"/>
</dbReference>
<keyword evidence="20" id="KW-1185">Reference proteome</keyword>
<feature type="non-terminal residue" evidence="19">
    <location>
        <position position="362"/>
    </location>
</feature>
<protein>
    <recommendedName>
        <fullName evidence="21">Cysteine-rich receptor-like protein kinase 10</fullName>
    </recommendedName>
</protein>
<comment type="subcellular location">
    <subcellularLocation>
        <location evidence="1">Membrane</location>
        <topology evidence="1">Single-pass membrane protein</topology>
    </subcellularLocation>
</comment>